<dbReference type="Pfam" id="PF08246">
    <property type="entry name" value="Inhibitor_I29"/>
    <property type="match status" value="1"/>
</dbReference>
<name>A0A6P5QVN5_MUSCR</name>
<dbReference type="RefSeq" id="XP_021035581.1">
    <property type="nucleotide sequence ID" value="XM_021179922.1"/>
</dbReference>
<dbReference type="FunFam" id="3.90.70.10:FF:000006">
    <property type="entry name" value="Cathepsin S"/>
    <property type="match status" value="1"/>
</dbReference>
<feature type="domain" description="Peptidase C1A papain C-terminal" evidence="10">
    <location>
        <begin position="112"/>
        <end position="329"/>
    </location>
</feature>
<dbReference type="GO" id="GO:0008234">
    <property type="term" value="F:cysteine-type peptidase activity"/>
    <property type="evidence" value="ECO:0007669"/>
    <property type="project" value="UniProtKB-KW"/>
</dbReference>
<evidence type="ECO:0000256" key="5">
    <source>
        <dbReference type="ARBA" id="ARBA00022807"/>
    </source>
</evidence>
<evidence type="ECO:0000256" key="2">
    <source>
        <dbReference type="ARBA" id="ARBA00008455"/>
    </source>
</evidence>
<keyword evidence="6" id="KW-0865">Zymogen</keyword>
<feature type="domain" description="Cathepsin propeptide inhibitor" evidence="11">
    <location>
        <begin position="29"/>
        <end position="83"/>
    </location>
</feature>
<evidence type="ECO:0000256" key="8">
    <source>
        <dbReference type="ARBA" id="ARBA00023228"/>
    </source>
</evidence>
<dbReference type="SMART" id="SM00645">
    <property type="entry name" value="Pept_C1"/>
    <property type="match status" value="1"/>
</dbReference>
<evidence type="ECO:0000259" key="10">
    <source>
        <dbReference type="SMART" id="SM00645"/>
    </source>
</evidence>
<dbReference type="KEGG" id="mcal:110307684"/>
<keyword evidence="3" id="KW-0645">Protease</keyword>
<dbReference type="InterPro" id="IPR013128">
    <property type="entry name" value="Peptidase_C1A"/>
</dbReference>
<gene>
    <name evidence="13" type="primary">LOC110307684</name>
</gene>
<keyword evidence="12" id="KW-1185">Reference proteome</keyword>
<comment type="similarity">
    <text evidence="2">Belongs to the peptidase C1 family.</text>
</comment>
<dbReference type="PROSITE" id="PS00139">
    <property type="entry name" value="THIOL_PROTEASE_CYS"/>
    <property type="match status" value="1"/>
</dbReference>
<dbReference type="CDD" id="cd02248">
    <property type="entry name" value="Peptidase_C1A"/>
    <property type="match status" value="1"/>
</dbReference>
<dbReference type="SUPFAM" id="SSF54001">
    <property type="entry name" value="Cysteine proteinases"/>
    <property type="match status" value="1"/>
</dbReference>
<keyword evidence="7" id="KW-1015">Disulfide bond</keyword>
<evidence type="ECO:0000256" key="1">
    <source>
        <dbReference type="ARBA" id="ARBA00004371"/>
    </source>
</evidence>
<evidence type="ECO:0000256" key="9">
    <source>
        <dbReference type="SAM" id="SignalP"/>
    </source>
</evidence>
<organism evidence="12 13">
    <name type="scientific">Mus caroli</name>
    <name type="common">Ryukyu mouse</name>
    <name type="synonym">Ricefield mouse</name>
    <dbReference type="NCBI Taxonomy" id="10089"/>
    <lineage>
        <taxon>Eukaryota</taxon>
        <taxon>Metazoa</taxon>
        <taxon>Chordata</taxon>
        <taxon>Craniata</taxon>
        <taxon>Vertebrata</taxon>
        <taxon>Euteleostomi</taxon>
        <taxon>Mammalia</taxon>
        <taxon>Eutheria</taxon>
        <taxon>Euarchontoglires</taxon>
        <taxon>Glires</taxon>
        <taxon>Rodentia</taxon>
        <taxon>Myomorpha</taxon>
        <taxon>Muroidea</taxon>
        <taxon>Muridae</taxon>
        <taxon>Murinae</taxon>
        <taxon>Mus</taxon>
        <taxon>Mus</taxon>
    </lineage>
</organism>
<feature type="signal peptide" evidence="9">
    <location>
        <begin position="1"/>
        <end position="17"/>
    </location>
</feature>
<evidence type="ECO:0000256" key="4">
    <source>
        <dbReference type="ARBA" id="ARBA00022801"/>
    </source>
</evidence>
<dbReference type="InterPro" id="IPR013201">
    <property type="entry name" value="Prot_inhib_I29"/>
</dbReference>
<evidence type="ECO:0000256" key="7">
    <source>
        <dbReference type="ARBA" id="ARBA00023157"/>
    </source>
</evidence>
<reference evidence="13" key="1">
    <citation type="submission" date="2025-08" db="UniProtKB">
        <authorList>
            <consortium name="RefSeq"/>
        </authorList>
    </citation>
    <scope>IDENTIFICATION</scope>
</reference>
<dbReference type="InterPro" id="IPR038765">
    <property type="entry name" value="Papain-like_cys_pep_sf"/>
</dbReference>
<protein>
    <submittedName>
        <fullName evidence="13">Cathepsin 7-like</fullName>
    </submittedName>
</protein>
<dbReference type="Proteomes" id="UP000515126">
    <property type="component" value="Chromosome 13"/>
</dbReference>
<dbReference type="SMART" id="SM00848">
    <property type="entry name" value="Inhibitor_I29"/>
    <property type="match status" value="1"/>
</dbReference>
<accession>A0A6P5QVN5</accession>
<dbReference type="PRINTS" id="PR00705">
    <property type="entry name" value="PAPAIN"/>
</dbReference>
<evidence type="ECO:0000259" key="11">
    <source>
        <dbReference type="SMART" id="SM00848"/>
    </source>
</evidence>
<dbReference type="Gene3D" id="3.90.70.10">
    <property type="entry name" value="Cysteine proteinases"/>
    <property type="match status" value="1"/>
</dbReference>
<feature type="chain" id="PRO_5027798666" evidence="9">
    <location>
        <begin position="18"/>
        <end position="335"/>
    </location>
</feature>
<comment type="subcellular location">
    <subcellularLocation>
        <location evidence="1">Lysosome</location>
    </subcellularLocation>
</comment>
<dbReference type="InterPro" id="IPR000169">
    <property type="entry name" value="Pept_cys_AS"/>
</dbReference>
<evidence type="ECO:0000256" key="6">
    <source>
        <dbReference type="ARBA" id="ARBA00023145"/>
    </source>
</evidence>
<proteinExistence type="inferred from homology"/>
<dbReference type="InterPro" id="IPR039417">
    <property type="entry name" value="Peptidase_C1A_papain-like"/>
</dbReference>
<keyword evidence="5" id="KW-0788">Thiol protease</keyword>
<dbReference type="GeneID" id="110307684"/>
<dbReference type="AlphaFoldDB" id="A0A6P5QVN5"/>
<sequence>MTLAVFLTIICLGVTLAAPTPDYNLDAEWEKWKKSYEKTYIPEEEKQRRALWEENVKMIKQHTVENGLWMNNFTIEMNEFGDMMSWRRNKNDDRSSLTLSNEKHIQKRNVKIPKTLDWRKEGYVTPVRNQRACGTCWVFAVVGSIEGQLFKKTGRLLLLSVQNLVDCSKSFGTNGCKGGSTYNAYQYVKNNRGLEAEATYPYEAKVSHCKYHPECSVVKITSFMIVPRNEEALLKALVMIGPIAIGINAKHESFEKYRGGMYHEPNCKRDSPNHSMLLVRFGYEGQESEGRKYWRVKNSHGEQWGEKGYMKIPRGQNYCGIASYAMYPVLRAACR</sequence>
<keyword evidence="4" id="KW-0378">Hydrolase</keyword>
<evidence type="ECO:0000256" key="3">
    <source>
        <dbReference type="ARBA" id="ARBA00022670"/>
    </source>
</evidence>
<dbReference type="GO" id="GO:0006508">
    <property type="term" value="P:proteolysis"/>
    <property type="evidence" value="ECO:0007669"/>
    <property type="project" value="UniProtKB-KW"/>
</dbReference>
<dbReference type="Pfam" id="PF00112">
    <property type="entry name" value="Peptidase_C1"/>
    <property type="match status" value="1"/>
</dbReference>
<evidence type="ECO:0000313" key="13">
    <source>
        <dbReference type="RefSeq" id="XP_021035581.1"/>
    </source>
</evidence>
<dbReference type="InterPro" id="IPR000668">
    <property type="entry name" value="Peptidase_C1A_C"/>
</dbReference>
<keyword evidence="8" id="KW-0458">Lysosome</keyword>
<dbReference type="PANTHER" id="PTHR12411">
    <property type="entry name" value="CYSTEINE PROTEASE FAMILY C1-RELATED"/>
    <property type="match status" value="1"/>
</dbReference>
<dbReference type="GO" id="GO:0005764">
    <property type="term" value="C:lysosome"/>
    <property type="evidence" value="ECO:0007669"/>
    <property type="project" value="UniProtKB-SubCell"/>
</dbReference>
<evidence type="ECO:0000313" key="12">
    <source>
        <dbReference type="Proteomes" id="UP000515126"/>
    </source>
</evidence>
<keyword evidence="9" id="KW-0732">Signal</keyword>